<dbReference type="InterPro" id="IPR041677">
    <property type="entry name" value="DNA2/NAM7_AAA_11"/>
</dbReference>
<keyword evidence="10" id="KW-0863">Zinc-finger</keyword>
<dbReference type="SUPFAM" id="SSF52540">
    <property type="entry name" value="P-loop containing nucleoside triphosphate hydrolases"/>
    <property type="match status" value="1"/>
</dbReference>
<keyword evidence="7" id="KW-0347">Helicase</keyword>
<dbReference type="GO" id="GO:0016787">
    <property type="term" value="F:hydrolase activity"/>
    <property type="evidence" value="ECO:0007669"/>
    <property type="project" value="UniProtKB-KW"/>
</dbReference>
<evidence type="ECO:0000256" key="1">
    <source>
        <dbReference type="ARBA" id="ARBA00004496"/>
    </source>
</evidence>
<keyword evidence="5" id="KW-0547">Nucleotide-binding</keyword>
<feature type="region of interest" description="Disordered" evidence="11">
    <location>
        <begin position="310"/>
        <end position="340"/>
    </location>
</feature>
<dbReference type="InterPro" id="IPR013087">
    <property type="entry name" value="Znf_C2H2_type"/>
</dbReference>
<dbReference type="Gene3D" id="3.30.160.60">
    <property type="entry name" value="Classic Zinc Finger"/>
    <property type="match status" value="1"/>
</dbReference>
<dbReference type="InterPro" id="IPR049080">
    <property type="entry name" value="MOV-10-like_beta-barrel"/>
</dbReference>
<comment type="similarity">
    <text evidence="2">Belongs to the DNA2/NAM7 helicase family. SDE3 subfamily.</text>
</comment>
<dbReference type="InterPro" id="IPR027417">
    <property type="entry name" value="P-loop_NTPase"/>
</dbReference>
<organism evidence="13 14">
    <name type="scientific">Gonium pectorale</name>
    <name type="common">Green alga</name>
    <dbReference type="NCBI Taxonomy" id="33097"/>
    <lineage>
        <taxon>Eukaryota</taxon>
        <taxon>Viridiplantae</taxon>
        <taxon>Chlorophyta</taxon>
        <taxon>core chlorophytes</taxon>
        <taxon>Chlorophyceae</taxon>
        <taxon>CS clade</taxon>
        <taxon>Chlamydomonadales</taxon>
        <taxon>Volvocaceae</taxon>
        <taxon>Gonium</taxon>
    </lineage>
</organism>
<keyword evidence="10" id="KW-0479">Metal-binding</keyword>
<accession>A0A150GUJ2</accession>
<dbReference type="Gene3D" id="3.40.50.300">
    <property type="entry name" value="P-loop containing nucleotide triphosphate hydrolases"/>
    <property type="match status" value="2"/>
</dbReference>
<evidence type="ECO:0000256" key="6">
    <source>
        <dbReference type="ARBA" id="ARBA00022801"/>
    </source>
</evidence>
<comment type="caution">
    <text evidence="13">The sequence shown here is derived from an EMBL/GenBank/DDBJ whole genome shotgun (WGS) entry which is preliminary data.</text>
</comment>
<keyword evidence="8" id="KW-0067">ATP-binding</keyword>
<evidence type="ECO:0000256" key="9">
    <source>
        <dbReference type="ARBA" id="ARBA00047984"/>
    </source>
</evidence>
<dbReference type="InterPro" id="IPR036236">
    <property type="entry name" value="Znf_C2H2_sf"/>
</dbReference>
<sequence>MADNVEAAFLTYAIALAKDTRSGDKGVPLNLLKRCPPLNKLSFRDTKAWLRARPDDYLLFGDRVLVCKAIQDGTAVPKVLPEALVKATKRTLHCELCNFSTSSHEAIQAHLMAAMHHRALERVSPDDIRRLMATALHKPEDSLHSCELCGQWFTCRQALNVHLRSHRHRIRLFSLLLRSSNLIDADIGEVSITRLPEPIPPIEPGSAVSYRLTITNHSASNLELRRVFMLQPVDGVTLIDDHGVATASASGSSARGSAIVLPYSCVYHVFVQLKPRFLGLMRGLILVRSLAATCTDAETEEEAAAARAAAAATKRQRKPRKLEPVNKDIVPGEAPPGADTGGKVGGLEVAVGFHPVPKELRRLVEEARWEELSKRVGGTAAASGSVKKWAERLKQLLWLEELQHEVDVRQYDMSGVNLGAAGTGSRLLVLQVPGLAENRPSVLKGDRLYVRPAGAGSGREWEGVVHVVEREQVLLGFAKSFRDSVWVAGRLFDVRFSVNRSMFNRLQSALARTAAGCLSPLLLLPGSPAAPLPATLPSGLPLNGPNVASTFALDGPGAGCAVPWVNRVLNAEQRLAVREVVRGVHHPLPYIIFGPPGTGKTSTLVEAAVQLLRASTAHSLLLVAPSNSAADQLFSRLVVAGRPLSEMLRVCAYTRPLSDLPPDLARMVGEPQLNWDDRTGAFMLPSKDRLAKERLRVVVTTCATAAMLYHVGLPAGRFSHVLLDEAGHAEEPLALAALAGIAGHHTRVVMAGEGRGTEGCPILFHNLVGQDVQEASSPSWHNVHEARQVKLYVQSLMSLKRNRPTGADIGVISPYRMQVQRIRAQLAAVDRAIKVGSVEEFQGQERKVIIISTVRSSSQHLALDAKHRLGFLANPKRLNVAITRAKALLVIVGNAQILATDPHWRRLLRFIRARGAATGQPLPAELGEDGEDEEGGGVEGGAAAGGGGAVGELAAALQRLVLSAPGGGGRSALTALDTELSFLGGALEVEGGEMRRLE</sequence>
<keyword evidence="4" id="KW-0963">Cytoplasm</keyword>
<dbReference type="GO" id="GO:0005524">
    <property type="term" value="F:ATP binding"/>
    <property type="evidence" value="ECO:0007669"/>
    <property type="project" value="UniProtKB-KW"/>
</dbReference>
<dbReference type="Pfam" id="PF12874">
    <property type="entry name" value="zf-met"/>
    <property type="match status" value="1"/>
</dbReference>
<gene>
    <name evidence="13" type="ORF">GPECTOR_7g1254</name>
</gene>
<evidence type="ECO:0000313" key="13">
    <source>
        <dbReference type="EMBL" id="KXZ53358.1"/>
    </source>
</evidence>
<feature type="region of interest" description="Disordered" evidence="11">
    <location>
        <begin position="921"/>
        <end position="943"/>
    </location>
</feature>
<dbReference type="GO" id="GO:0003724">
    <property type="term" value="F:RNA helicase activity"/>
    <property type="evidence" value="ECO:0007669"/>
    <property type="project" value="UniProtKB-EC"/>
</dbReference>
<dbReference type="GO" id="GO:0005737">
    <property type="term" value="C:cytoplasm"/>
    <property type="evidence" value="ECO:0007669"/>
    <property type="project" value="UniProtKB-SubCell"/>
</dbReference>
<proteinExistence type="inferred from homology"/>
<dbReference type="EMBL" id="LSYV01000008">
    <property type="protein sequence ID" value="KXZ53358.1"/>
    <property type="molecule type" value="Genomic_DNA"/>
</dbReference>
<feature type="domain" description="C2H2-type" evidence="12">
    <location>
        <begin position="144"/>
        <end position="166"/>
    </location>
</feature>
<evidence type="ECO:0000256" key="4">
    <source>
        <dbReference type="ARBA" id="ARBA00022490"/>
    </source>
</evidence>
<evidence type="ECO:0000256" key="11">
    <source>
        <dbReference type="SAM" id="MobiDB-lite"/>
    </source>
</evidence>
<dbReference type="AlphaFoldDB" id="A0A150GUJ2"/>
<comment type="subcellular location">
    <subcellularLocation>
        <location evidence="1">Cytoplasm</location>
    </subcellularLocation>
</comment>
<dbReference type="SMART" id="SM00355">
    <property type="entry name" value="ZnF_C2H2"/>
    <property type="match status" value="2"/>
</dbReference>
<reference evidence="14" key="1">
    <citation type="journal article" date="2016" name="Nat. Commun.">
        <title>The Gonium pectorale genome demonstrates co-option of cell cycle regulation during the evolution of multicellularity.</title>
        <authorList>
            <person name="Hanschen E.R."/>
            <person name="Marriage T.N."/>
            <person name="Ferris P.J."/>
            <person name="Hamaji T."/>
            <person name="Toyoda A."/>
            <person name="Fujiyama A."/>
            <person name="Neme R."/>
            <person name="Noguchi H."/>
            <person name="Minakuchi Y."/>
            <person name="Suzuki M."/>
            <person name="Kawai-Toyooka H."/>
            <person name="Smith D.R."/>
            <person name="Sparks H."/>
            <person name="Anderson J."/>
            <person name="Bakaric R."/>
            <person name="Luria V."/>
            <person name="Karger A."/>
            <person name="Kirschner M.W."/>
            <person name="Durand P.M."/>
            <person name="Michod R.E."/>
            <person name="Nozaki H."/>
            <person name="Olson B.J."/>
        </authorList>
    </citation>
    <scope>NUCLEOTIDE SEQUENCE [LARGE SCALE GENOMIC DNA]</scope>
    <source>
        <strain evidence="14">NIES-2863</strain>
    </source>
</reference>
<evidence type="ECO:0000256" key="3">
    <source>
        <dbReference type="ARBA" id="ARBA00012552"/>
    </source>
</evidence>
<dbReference type="InterPro" id="IPR047187">
    <property type="entry name" value="SF1_C_Upf1"/>
</dbReference>
<evidence type="ECO:0000259" key="12">
    <source>
        <dbReference type="PROSITE" id="PS50157"/>
    </source>
</evidence>
<dbReference type="InterPro" id="IPR041679">
    <property type="entry name" value="DNA2/NAM7-like_C"/>
</dbReference>
<dbReference type="Pfam" id="PF13087">
    <property type="entry name" value="AAA_12"/>
    <property type="match status" value="1"/>
</dbReference>
<evidence type="ECO:0000256" key="7">
    <source>
        <dbReference type="ARBA" id="ARBA00022806"/>
    </source>
</evidence>
<evidence type="ECO:0000313" key="14">
    <source>
        <dbReference type="Proteomes" id="UP000075714"/>
    </source>
</evidence>
<protein>
    <recommendedName>
        <fullName evidence="3">RNA helicase</fullName>
        <ecNumber evidence="3">3.6.4.13</ecNumber>
    </recommendedName>
</protein>
<dbReference type="PANTHER" id="PTHR45418:SF1">
    <property type="entry name" value="CANCER_TESTIS ANTIGEN 55"/>
    <property type="match status" value="1"/>
</dbReference>
<comment type="catalytic activity">
    <reaction evidence="9">
        <text>ATP + H2O = ADP + phosphate + H(+)</text>
        <dbReference type="Rhea" id="RHEA:13065"/>
        <dbReference type="ChEBI" id="CHEBI:15377"/>
        <dbReference type="ChEBI" id="CHEBI:15378"/>
        <dbReference type="ChEBI" id="CHEBI:30616"/>
        <dbReference type="ChEBI" id="CHEBI:43474"/>
        <dbReference type="ChEBI" id="CHEBI:456216"/>
        <dbReference type="EC" id="3.6.4.13"/>
    </reaction>
</comment>
<dbReference type="SUPFAM" id="SSF57667">
    <property type="entry name" value="beta-beta-alpha zinc fingers"/>
    <property type="match status" value="2"/>
</dbReference>
<feature type="compositionally biased region" description="Acidic residues" evidence="11">
    <location>
        <begin position="926"/>
        <end position="936"/>
    </location>
</feature>
<evidence type="ECO:0000256" key="2">
    <source>
        <dbReference type="ARBA" id="ARBA00005601"/>
    </source>
</evidence>
<dbReference type="PANTHER" id="PTHR45418">
    <property type="entry name" value="CANCER/TESTIS ANTIGEN 55"/>
    <property type="match status" value="1"/>
</dbReference>
<name>A0A150GUJ2_GONPE</name>
<dbReference type="Proteomes" id="UP000075714">
    <property type="component" value="Unassembled WGS sequence"/>
</dbReference>
<keyword evidence="10" id="KW-0862">Zinc</keyword>
<dbReference type="Pfam" id="PF21634">
    <property type="entry name" value="MOV-10_beta-barrel"/>
    <property type="match status" value="1"/>
</dbReference>
<evidence type="ECO:0000256" key="5">
    <source>
        <dbReference type="ARBA" id="ARBA00022741"/>
    </source>
</evidence>
<dbReference type="PROSITE" id="PS50157">
    <property type="entry name" value="ZINC_FINGER_C2H2_2"/>
    <property type="match status" value="1"/>
</dbReference>
<dbReference type="OrthoDB" id="6513042at2759"/>
<keyword evidence="14" id="KW-1185">Reference proteome</keyword>
<dbReference type="Gene3D" id="2.40.30.270">
    <property type="match status" value="1"/>
</dbReference>
<dbReference type="GO" id="GO:0008270">
    <property type="term" value="F:zinc ion binding"/>
    <property type="evidence" value="ECO:0007669"/>
    <property type="project" value="UniProtKB-KW"/>
</dbReference>
<evidence type="ECO:0000256" key="10">
    <source>
        <dbReference type="PROSITE-ProRule" id="PRU00042"/>
    </source>
</evidence>
<dbReference type="CDD" id="cd18808">
    <property type="entry name" value="SF1_C_Upf1"/>
    <property type="match status" value="1"/>
</dbReference>
<dbReference type="Pfam" id="PF13086">
    <property type="entry name" value="AAA_11"/>
    <property type="match status" value="1"/>
</dbReference>
<dbReference type="EC" id="3.6.4.13" evidence="3"/>
<evidence type="ECO:0000256" key="8">
    <source>
        <dbReference type="ARBA" id="ARBA00022840"/>
    </source>
</evidence>
<keyword evidence="6" id="KW-0378">Hydrolase</keyword>